<protein>
    <submittedName>
        <fullName evidence="11">Multidrug resistance-associated protein 4</fullName>
    </submittedName>
</protein>
<dbReference type="EMBL" id="BMAT01013721">
    <property type="protein sequence ID" value="GFS18845.1"/>
    <property type="molecule type" value="Genomic_DNA"/>
</dbReference>
<feature type="transmembrane region" description="Helical" evidence="9">
    <location>
        <begin position="132"/>
        <end position="154"/>
    </location>
</feature>
<evidence type="ECO:0000313" key="12">
    <source>
        <dbReference type="Proteomes" id="UP000762676"/>
    </source>
</evidence>
<keyword evidence="4 9" id="KW-0812">Transmembrane</keyword>
<evidence type="ECO:0000256" key="6">
    <source>
        <dbReference type="ARBA" id="ARBA00022840"/>
    </source>
</evidence>
<dbReference type="PANTHER" id="PTHR24223">
    <property type="entry name" value="ATP-BINDING CASSETTE SUB-FAMILY C"/>
    <property type="match status" value="1"/>
</dbReference>
<evidence type="ECO:0000256" key="2">
    <source>
        <dbReference type="ARBA" id="ARBA00009726"/>
    </source>
</evidence>
<evidence type="ECO:0000256" key="4">
    <source>
        <dbReference type="ARBA" id="ARBA00022692"/>
    </source>
</evidence>
<evidence type="ECO:0000256" key="9">
    <source>
        <dbReference type="SAM" id="Phobius"/>
    </source>
</evidence>
<dbReference type="InterPro" id="IPR036640">
    <property type="entry name" value="ABC1_TM_sf"/>
</dbReference>
<dbReference type="Gene3D" id="1.20.1560.10">
    <property type="entry name" value="ABC transporter type 1, transmembrane domain"/>
    <property type="match status" value="1"/>
</dbReference>
<evidence type="ECO:0000313" key="11">
    <source>
        <dbReference type="EMBL" id="GFS18845.1"/>
    </source>
</evidence>
<feature type="domain" description="ABC transmembrane type-1" evidence="10">
    <location>
        <begin position="103"/>
        <end position="303"/>
    </location>
</feature>
<feature type="transmembrane region" description="Helical" evidence="9">
    <location>
        <begin position="160"/>
        <end position="178"/>
    </location>
</feature>
<feature type="transmembrane region" description="Helical" evidence="9">
    <location>
        <begin position="79"/>
        <end position="100"/>
    </location>
</feature>
<comment type="caution">
    <text evidence="11">The sequence shown here is derived from an EMBL/GenBank/DDBJ whole genome shotgun (WGS) entry which is preliminary data.</text>
</comment>
<dbReference type="PANTHER" id="PTHR24223:SF456">
    <property type="entry name" value="MULTIDRUG RESISTANCE-ASSOCIATED PROTEIN LETHAL(2)03659"/>
    <property type="match status" value="1"/>
</dbReference>
<organism evidence="11 12">
    <name type="scientific">Elysia marginata</name>
    <dbReference type="NCBI Taxonomy" id="1093978"/>
    <lineage>
        <taxon>Eukaryota</taxon>
        <taxon>Metazoa</taxon>
        <taxon>Spiralia</taxon>
        <taxon>Lophotrochozoa</taxon>
        <taxon>Mollusca</taxon>
        <taxon>Gastropoda</taxon>
        <taxon>Heterobranchia</taxon>
        <taxon>Euthyneura</taxon>
        <taxon>Panpulmonata</taxon>
        <taxon>Sacoglossa</taxon>
        <taxon>Placobranchoidea</taxon>
        <taxon>Plakobranchidae</taxon>
        <taxon>Elysia</taxon>
    </lineage>
</organism>
<evidence type="ECO:0000259" key="10">
    <source>
        <dbReference type="PROSITE" id="PS50929"/>
    </source>
</evidence>
<keyword evidence="3" id="KW-0813">Transport</keyword>
<feature type="transmembrane region" description="Helical" evidence="9">
    <location>
        <begin position="329"/>
        <end position="346"/>
    </location>
</feature>
<dbReference type="AlphaFoldDB" id="A0AAV4JAM0"/>
<name>A0AAV4JAM0_9GAST</name>
<feature type="transmembrane region" description="Helical" evidence="9">
    <location>
        <begin position="495"/>
        <end position="519"/>
    </location>
</feature>
<evidence type="ECO:0000256" key="1">
    <source>
        <dbReference type="ARBA" id="ARBA00004141"/>
    </source>
</evidence>
<keyword evidence="7 9" id="KW-1133">Transmembrane helix</keyword>
<comment type="similarity">
    <text evidence="2">Belongs to the ABC transporter superfamily. ABCC family. Conjugate transporter (TC 3.A.1.208) subfamily.</text>
</comment>
<keyword evidence="12" id="KW-1185">Reference proteome</keyword>
<accession>A0AAV4JAM0</accession>
<keyword evidence="6" id="KW-0067">ATP-binding</keyword>
<sequence length="552" mass="62965">MDESLRHVNPNPALKANIISKTFFWWLNPLFKRGYQTPLEESDLYNVCPSDASDNLGEKLRVQWEKQLKRSQQGKEPSLLRALAATFGFQYLLLGFVVALECLRLSNKAMNESSVGQIVNLMSNDVNRFDQAVIFLHFLWVGPLQALAVLIILWNELGPSVLAGFVVLLLLIPVQGFMGKLFSKLRHKTAVHTDERVKVMNEIISGMRVIKMYCWEKPFGQLVEKIRGQEVVHVKSSKCAQAGLKVPSFVWTRLMLLFVLFVVVAQGRSNALRPYVLYLTFGLFQAMRAPFTVYMQFAFQYIAEVHTVLKRVQISSGYYTFYRDAKPNAPDFIGILYFLWLELIPVRSARRAQAAIQVPAWLSTRLALLLLFSTLTVLGRTGSLRPYVVYFCFGMYQALRGSCTIYIFNAFQSIAEVRVVLRRVEMVALSAVDIPPSFIYIYIKKRGRLEGVQVWRTRRTEALILAPYFVSSKLALMLLYMALTAVGRLGGLRSYTVYLTVGLFQAFRLSCTLFVPFAFQHIAEFRVVLARVEVRHLQLGEGDFRGSPKRIP</sequence>
<dbReference type="Pfam" id="PF00664">
    <property type="entry name" value="ABC_membrane"/>
    <property type="match status" value="1"/>
</dbReference>
<dbReference type="GO" id="GO:0140359">
    <property type="term" value="F:ABC-type transporter activity"/>
    <property type="evidence" value="ECO:0007669"/>
    <property type="project" value="InterPro"/>
</dbReference>
<dbReference type="PROSITE" id="PS50929">
    <property type="entry name" value="ABC_TM1F"/>
    <property type="match status" value="1"/>
</dbReference>
<feature type="transmembrane region" description="Helical" evidence="9">
    <location>
        <begin position="358"/>
        <end position="378"/>
    </location>
</feature>
<dbReference type="GO" id="GO:0005524">
    <property type="term" value="F:ATP binding"/>
    <property type="evidence" value="ECO:0007669"/>
    <property type="project" value="UniProtKB-KW"/>
</dbReference>
<feature type="transmembrane region" description="Helical" evidence="9">
    <location>
        <begin position="463"/>
        <end position="483"/>
    </location>
</feature>
<dbReference type="InterPro" id="IPR011527">
    <property type="entry name" value="ABC1_TM_dom"/>
</dbReference>
<evidence type="ECO:0000256" key="3">
    <source>
        <dbReference type="ARBA" id="ARBA00022448"/>
    </source>
</evidence>
<reference evidence="11 12" key="1">
    <citation type="journal article" date="2021" name="Elife">
        <title>Chloroplast acquisition without the gene transfer in kleptoplastic sea slugs, Plakobranchus ocellatus.</title>
        <authorList>
            <person name="Maeda T."/>
            <person name="Takahashi S."/>
            <person name="Yoshida T."/>
            <person name="Shimamura S."/>
            <person name="Takaki Y."/>
            <person name="Nagai Y."/>
            <person name="Toyoda A."/>
            <person name="Suzuki Y."/>
            <person name="Arimoto A."/>
            <person name="Ishii H."/>
            <person name="Satoh N."/>
            <person name="Nishiyama T."/>
            <person name="Hasebe M."/>
            <person name="Maruyama T."/>
            <person name="Minagawa J."/>
            <person name="Obokata J."/>
            <person name="Shigenobu S."/>
        </authorList>
    </citation>
    <scope>NUCLEOTIDE SEQUENCE [LARGE SCALE GENOMIC DNA]</scope>
</reference>
<dbReference type="InterPro" id="IPR050173">
    <property type="entry name" value="ABC_transporter_C-like"/>
</dbReference>
<evidence type="ECO:0000256" key="5">
    <source>
        <dbReference type="ARBA" id="ARBA00022741"/>
    </source>
</evidence>
<proteinExistence type="inferred from homology"/>
<keyword evidence="8 9" id="KW-0472">Membrane</keyword>
<feature type="transmembrane region" description="Helical" evidence="9">
    <location>
        <begin position="254"/>
        <end position="271"/>
    </location>
</feature>
<comment type="subcellular location">
    <subcellularLocation>
        <location evidence="1">Membrane</location>
        <topology evidence="1">Multi-pass membrane protein</topology>
    </subcellularLocation>
</comment>
<dbReference type="Proteomes" id="UP000762676">
    <property type="component" value="Unassembled WGS sequence"/>
</dbReference>
<dbReference type="GO" id="GO:0016020">
    <property type="term" value="C:membrane"/>
    <property type="evidence" value="ECO:0007669"/>
    <property type="project" value="UniProtKB-SubCell"/>
</dbReference>
<gene>
    <name evidence="11" type="ORF">ElyMa_006857800</name>
</gene>
<keyword evidence="5" id="KW-0547">Nucleotide-binding</keyword>
<evidence type="ECO:0000256" key="8">
    <source>
        <dbReference type="ARBA" id="ARBA00023136"/>
    </source>
</evidence>
<feature type="transmembrane region" description="Helical" evidence="9">
    <location>
        <begin position="387"/>
        <end position="408"/>
    </location>
</feature>
<dbReference type="SUPFAM" id="SSF90123">
    <property type="entry name" value="ABC transporter transmembrane region"/>
    <property type="match status" value="1"/>
</dbReference>
<evidence type="ECO:0000256" key="7">
    <source>
        <dbReference type="ARBA" id="ARBA00022989"/>
    </source>
</evidence>